<dbReference type="InterPro" id="IPR039121">
    <property type="entry name" value="NUDT19"/>
</dbReference>
<gene>
    <name evidence="9" type="ORF">EAS64_39335</name>
</gene>
<evidence type="ECO:0000256" key="1">
    <source>
        <dbReference type="ARBA" id="ARBA00001936"/>
    </source>
</evidence>
<feature type="region of interest" description="Disordered" evidence="7">
    <location>
        <begin position="1"/>
        <end position="30"/>
    </location>
</feature>
<keyword evidence="4 9" id="KW-0378">Hydrolase</keyword>
<dbReference type="PANTHER" id="PTHR12318">
    <property type="entry name" value="TESTOSTERONE-REGULATED PROTEIN RP2"/>
    <property type="match status" value="1"/>
</dbReference>
<dbReference type="InterPro" id="IPR015797">
    <property type="entry name" value="NUDIX_hydrolase-like_dom_sf"/>
</dbReference>
<evidence type="ECO:0000256" key="7">
    <source>
        <dbReference type="SAM" id="MobiDB-lite"/>
    </source>
</evidence>
<dbReference type="AlphaFoldDB" id="A0A6P2BMG2"/>
<evidence type="ECO:0000256" key="3">
    <source>
        <dbReference type="ARBA" id="ARBA00022723"/>
    </source>
</evidence>
<comment type="caution">
    <text evidence="9">The sequence shown here is derived from an EMBL/GenBank/DDBJ whole genome shotgun (WGS) entry which is preliminary data.</text>
</comment>
<evidence type="ECO:0000313" key="9">
    <source>
        <dbReference type="EMBL" id="TVZ00204.1"/>
    </source>
</evidence>
<dbReference type="GO" id="GO:0046872">
    <property type="term" value="F:metal ion binding"/>
    <property type="evidence" value="ECO:0007669"/>
    <property type="project" value="UniProtKB-KW"/>
</dbReference>
<dbReference type="Gene3D" id="3.90.79.10">
    <property type="entry name" value="Nucleoside Triphosphate Pyrophosphohydrolase"/>
    <property type="match status" value="1"/>
</dbReference>
<organism evidence="9 10">
    <name type="scientific">Trebonia kvetii</name>
    <dbReference type="NCBI Taxonomy" id="2480626"/>
    <lineage>
        <taxon>Bacteria</taxon>
        <taxon>Bacillati</taxon>
        <taxon>Actinomycetota</taxon>
        <taxon>Actinomycetes</taxon>
        <taxon>Streptosporangiales</taxon>
        <taxon>Treboniaceae</taxon>
        <taxon>Trebonia</taxon>
    </lineage>
</organism>
<dbReference type="Proteomes" id="UP000460272">
    <property type="component" value="Unassembled WGS sequence"/>
</dbReference>
<dbReference type="PANTHER" id="PTHR12318:SF0">
    <property type="entry name" value="ACYL-COENZYME A DIPHOSPHATASE NUDT19"/>
    <property type="match status" value="1"/>
</dbReference>
<name>A0A6P2BMG2_9ACTN</name>
<comment type="cofactor">
    <cofactor evidence="2">
        <name>Mg(2+)</name>
        <dbReference type="ChEBI" id="CHEBI:18420"/>
    </cofactor>
</comment>
<keyword evidence="5" id="KW-0460">Magnesium</keyword>
<keyword evidence="6" id="KW-0464">Manganese</keyword>
<evidence type="ECO:0000256" key="2">
    <source>
        <dbReference type="ARBA" id="ARBA00001946"/>
    </source>
</evidence>
<accession>A0A6P2BMG2</accession>
<proteinExistence type="predicted"/>
<evidence type="ECO:0000256" key="5">
    <source>
        <dbReference type="ARBA" id="ARBA00022842"/>
    </source>
</evidence>
<dbReference type="OrthoDB" id="7183442at2"/>
<dbReference type="CDD" id="cd18870">
    <property type="entry name" value="NUDIX_AcylCoAdiphos_Nudt19"/>
    <property type="match status" value="1"/>
</dbReference>
<reference evidence="9 10" key="1">
    <citation type="submission" date="2018-11" db="EMBL/GenBank/DDBJ databases">
        <title>Trebonia kvetii gen.nov., sp.nov., a novel acidophilic actinobacterium, and proposal of the new actinobacterial family Treboniaceae fam. nov.</title>
        <authorList>
            <person name="Rapoport D."/>
            <person name="Sagova-Mareckova M."/>
            <person name="Sedlacek I."/>
            <person name="Provaznik J."/>
            <person name="Kralova S."/>
            <person name="Pavlinic D."/>
            <person name="Benes V."/>
            <person name="Kopecky J."/>
        </authorList>
    </citation>
    <scope>NUCLEOTIDE SEQUENCE [LARGE SCALE GENOMIC DNA]</scope>
    <source>
        <strain evidence="9 10">15Tr583</strain>
    </source>
</reference>
<feature type="domain" description="Nudix hydrolase" evidence="8">
    <location>
        <begin position="11"/>
        <end position="221"/>
    </location>
</feature>
<dbReference type="PROSITE" id="PS51462">
    <property type="entry name" value="NUDIX"/>
    <property type="match status" value="1"/>
</dbReference>
<sequence>MVLRSPGGTTAPRHGGHLPPIPPGRTPRDRADQDVEVLMLRRTAAMKFAPGAYVFPGGSVDPADYGAEIGWQGPTPAEFGARLGASAEVARALVCAAVRETFEESGVLLAGTPDGSTATPSGPSWDADRAGLTAGTLTLGELFSRRGLVLRADLLVPWTRWITPEGESRRFDARFFAAALPDGQQATGHEAESDHVAWVRPAGAIAAAKSGEMSLLPPTATTLNDFASTVAAGGGVADILGTTRTIAPVQPRLVLQDGEAWLVIPDEAGYPL</sequence>
<comment type="cofactor">
    <cofactor evidence="1">
        <name>Mn(2+)</name>
        <dbReference type="ChEBI" id="CHEBI:29035"/>
    </cofactor>
</comment>
<dbReference type="SUPFAM" id="SSF55811">
    <property type="entry name" value="Nudix"/>
    <property type="match status" value="1"/>
</dbReference>
<keyword evidence="3" id="KW-0479">Metal-binding</keyword>
<dbReference type="InterPro" id="IPR000086">
    <property type="entry name" value="NUDIX_hydrolase_dom"/>
</dbReference>
<evidence type="ECO:0000313" key="10">
    <source>
        <dbReference type="Proteomes" id="UP000460272"/>
    </source>
</evidence>
<dbReference type="EMBL" id="RPFW01000010">
    <property type="protein sequence ID" value="TVZ00204.1"/>
    <property type="molecule type" value="Genomic_DNA"/>
</dbReference>
<evidence type="ECO:0000259" key="8">
    <source>
        <dbReference type="PROSITE" id="PS51462"/>
    </source>
</evidence>
<dbReference type="GO" id="GO:0016818">
    <property type="term" value="F:hydrolase activity, acting on acid anhydrides, in phosphorus-containing anhydrides"/>
    <property type="evidence" value="ECO:0007669"/>
    <property type="project" value="InterPro"/>
</dbReference>
<keyword evidence="10" id="KW-1185">Reference proteome</keyword>
<evidence type="ECO:0000256" key="6">
    <source>
        <dbReference type="ARBA" id="ARBA00023211"/>
    </source>
</evidence>
<protein>
    <submittedName>
        <fullName evidence="9">NUDIX hydrolase</fullName>
    </submittedName>
</protein>
<evidence type="ECO:0000256" key="4">
    <source>
        <dbReference type="ARBA" id="ARBA00022801"/>
    </source>
</evidence>